<dbReference type="GO" id="GO:0016758">
    <property type="term" value="F:hexosyltransferase activity"/>
    <property type="evidence" value="ECO:0007669"/>
    <property type="project" value="UniProtKB-ARBA"/>
</dbReference>
<dbReference type="RefSeq" id="WP_109748370.1">
    <property type="nucleotide sequence ID" value="NZ_JANKBI010000017.1"/>
</dbReference>
<name>A0AB73SYZ6_9FIRM</name>
<accession>A0AB73SYZ6</accession>
<dbReference type="EMBL" id="QGGY01000017">
    <property type="protein sequence ID" value="PWJ72623.1"/>
    <property type="molecule type" value="Genomic_DNA"/>
</dbReference>
<organism evidence="2 3">
    <name type="scientific">Murimonas intestini</name>
    <dbReference type="NCBI Taxonomy" id="1337051"/>
    <lineage>
        <taxon>Bacteria</taxon>
        <taxon>Bacillati</taxon>
        <taxon>Bacillota</taxon>
        <taxon>Clostridia</taxon>
        <taxon>Lachnospirales</taxon>
        <taxon>Lachnospiraceae</taxon>
        <taxon>Murimonas</taxon>
    </lineage>
</organism>
<dbReference type="PANTHER" id="PTHR22916:SF3">
    <property type="entry name" value="UDP-GLCNAC:BETAGAL BETA-1,3-N-ACETYLGLUCOSAMINYLTRANSFERASE-LIKE PROTEIN 1"/>
    <property type="match status" value="1"/>
</dbReference>
<proteinExistence type="predicted"/>
<dbReference type="Gene3D" id="3.90.550.10">
    <property type="entry name" value="Spore Coat Polysaccharide Biosynthesis Protein SpsA, Chain A"/>
    <property type="match status" value="1"/>
</dbReference>
<feature type="domain" description="Glycosyltransferase 2-like" evidence="1">
    <location>
        <begin position="7"/>
        <end position="150"/>
    </location>
</feature>
<evidence type="ECO:0000313" key="2">
    <source>
        <dbReference type="EMBL" id="PWJ72623.1"/>
    </source>
</evidence>
<sequence>MNEKILTVVVPSYNVEKYLNQCLDSFIVEDILADLEVLIVNDGSKDNTEKIGLQYQTEYPQTFKVITKENGGHGSAINTGISNASGKYFKVVDGDDWINTSELKDFMRFLKKSSVDIVASNYCWIDHGTQKPMQRQEHPFEGIEYKKDYLFDEISSRVFIKMHSMTIKTQILSEHNIKISEHRFYVDAEYIFFPIPYVRTVSFYESEMYMYRLGLPGQSMDVKKMQKNLQHHYDVLMRMISYYEELDKSGLSEAKLKYLQYSISRMLTSQFKIYISFPLGNGMRRKMMDLDKQVKAAYPQIYSAVTNKSIWILRKSGYLLFPAAVVSFRLLKAKIK</sequence>
<dbReference type="InterPro" id="IPR029044">
    <property type="entry name" value="Nucleotide-diphossugar_trans"/>
</dbReference>
<reference evidence="2 3" key="1">
    <citation type="submission" date="2018-05" db="EMBL/GenBank/DDBJ databases">
        <authorList>
            <person name="Goeker M."/>
            <person name="Huntemann M."/>
            <person name="Clum A."/>
            <person name="Pillay M."/>
            <person name="Palaniappan K."/>
            <person name="Varghese N."/>
            <person name="Mikhailova N."/>
            <person name="Stamatis D."/>
            <person name="Reddy T."/>
            <person name="Daum C."/>
            <person name="Shapiro N."/>
            <person name="Ivanova N."/>
            <person name="Kyrpides N."/>
            <person name="Woyke T."/>
        </authorList>
    </citation>
    <scope>NUCLEOTIDE SEQUENCE [LARGE SCALE GENOMIC DNA]</scope>
    <source>
        <strain evidence="2 3">DSM 26524</strain>
    </source>
</reference>
<dbReference type="CDD" id="cd00761">
    <property type="entry name" value="Glyco_tranf_GTA_type"/>
    <property type="match status" value="1"/>
</dbReference>
<dbReference type="SUPFAM" id="SSF53448">
    <property type="entry name" value="Nucleotide-diphospho-sugar transferases"/>
    <property type="match status" value="1"/>
</dbReference>
<protein>
    <submittedName>
        <fullName evidence="2">Glycosyltransferase involved in cell wall biosynthesis</fullName>
    </submittedName>
</protein>
<dbReference type="AlphaFoldDB" id="A0AB73SYZ6"/>
<dbReference type="InterPro" id="IPR001173">
    <property type="entry name" value="Glyco_trans_2-like"/>
</dbReference>
<comment type="caution">
    <text evidence="2">The sequence shown here is derived from an EMBL/GenBank/DDBJ whole genome shotgun (WGS) entry which is preliminary data.</text>
</comment>
<evidence type="ECO:0000259" key="1">
    <source>
        <dbReference type="Pfam" id="PF00535"/>
    </source>
</evidence>
<gene>
    <name evidence="2" type="ORF">C7383_11794</name>
</gene>
<keyword evidence="3" id="KW-1185">Reference proteome</keyword>
<dbReference type="Pfam" id="PF00535">
    <property type="entry name" value="Glycos_transf_2"/>
    <property type="match status" value="1"/>
</dbReference>
<evidence type="ECO:0000313" key="3">
    <source>
        <dbReference type="Proteomes" id="UP000245412"/>
    </source>
</evidence>
<dbReference type="Proteomes" id="UP000245412">
    <property type="component" value="Unassembled WGS sequence"/>
</dbReference>
<dbReference type="PANTHER" id="PTHR22916">
    <property type="entry name" value="GLYCOSYLTRANSFERASE"/>
    <property type="match status" value="1"/>
</dbReference>